<reference evidence="1" key="1">
    <citation type="journal article" date="2014" name="Front. Microbiol.">
        <title>High frequency of phylogenetically diverse reductive dehalogenase-homologous genes in deep subseafloor sedimentary metagenomes.</title>
        <authorList>
            <person name="Kawai M."/>
            <person name="Futagami T."/>
            <person name="Toyoda A."/>
            <person name="Takaki Y."/>
            <person name="Nishi S."/>
            <person name="Hori S."/>
            <person name="Arai W."/>
            <person name="Tsubouchi T."/>
            <person name="Morono Y."/>
            <person name="Uchiyama I."/>
            <person name="Ito T."/>
            <person name="Fujiyama A."/>
            <person name="Inagaki F."/>
            <person name="Takami H."/>
        </authorList>
    </citation>
    <scope>NUCLEOTIDE SEQUENCE</scope>
    <source>
        <strain evidence="1">Expedition CK06-06</strain>
    </source>
</reference>
<comment type="caution">
    <text evidence="1">The sequence shown here is derived from an EMBL/GenBank/DDBJ whole genome shotgun (WGS) entry which is preliminary data.</text>
</comment>
<sequence length="114" mass="11834">MPGPSYLANGLRGSSGNAVVRLVRGATFGGLVGTTGVTAAKNAGSATGLFGKRRWAMRYKGNLYAAAFNGVYVFDPIALTWGISTTFTGPMQFSPAEMAVCETPSGSYLIATWA</sequence>
<proteinExistence type="predicted"/>
<dbReference type="EMBL" id="BARS01024987">
    <property type="protein sequence ID" value="GAG13333.1"/>
    <property type="molecule type" value="Genomic_DNA"/>
</dbReference>
<protein>
    <submittedName>
        <fullName evidence="1">Uncharacterized protein</fullName>
    </submittedName>
</protein>
<accession>X0VLF7</accession>
<dbReference type="AlphaFoldDB" id="X0VLF7"/>
<organism evidence="1">
    <name type="scientific">marine sediment metagenome</name>
    <dbReference type="NCBI Taxonomy" id="412755"/>
    <lineage>
        <taxon>unclassified sequences</taxon>
        <taxon>metagenomes</taxon>
        <taxon>ecological metagenomes</taxon>
    </lineage>
</organism>
<gene>
    <name evidence="1" type="ORF">S01H1_39571</name>
</gene>
<feature type="non-terminal residue" evidence="1">
    <location>
        <position position="114"/>
    </location>
</feature>
<evidence type="ECO:0000313" key="1">
    <source>
        <dbReference type="EMBL" id="GAG13333.1"/>
    </source>
</evidence>
<name>X0VLF7_9ZZZZ</name>